<dbReference type="GeneID" id="93529526"/>
<dbReference type="Proteomes" id="UP000255024">
    <property type="component" value="Unassembled WGS sequence"/>
</dbReference>
<dbReference type="InterPro" id="IPR003593">
    <property type="entry name" value="AAA+_ATPase"/>
</dbReference>
<organism evidence="8 9">
    <name type="scientific">Myroides odoratus</name>
    <name type="common">Flavobacterium odoratum</name>
    <dbReference type="NCBI Taxonomy" id="256"/>
    <lineage>
        <taxon>Bacteria</taxon>
        <taxon>Pseudomonadati</taxon>
        <taxon>Bacteroidota</taxon>
        <taxon>Flavobacteriia</taxon>
        <taxon>Flavobacteriales</taxon>
        <taxon>Flavobacteriaceae</taxon>
        <taxon>Myroides</taxon>
    </lineage>
</organism>
<gene>
    <name evidence="8" type="primary">hmuV_2</name>
    <name evidence="7" type="ORF">I6I88_17720</name>
    <name evidence="8" type="ORF">NCTC11179_02853</name>
</gene>
<dbReference type="GO" id="GO:0016887">
    <property type="term" value="F:ATP hydrolysis activity"/>
    <property type="evidence" value="ECO:0007669"/>
    <property type="project" value="InterPro"/>
</dbReference>
<reference evidence="7 10" key="2">
    <citation type="submission" date="2021-01" db="EMBL/GenBank/DDBJ databases">
        <title>FDA dAtabase for Regulatory Grade micrObial Sequences (FDA-ARGOS): Supporting development and validation of Infectious Disease Dx tests.</title>
        <authorList>
            <person name="Sproer C."/>
            <person name="Gronow S."/>
            <person name="Severitt S."/>
            <person name="Schroder I."/>
            <person name="Tallon L."/>
            <person name="Sadzewicz L."/>
            <person name="Zhao X."/>
            <person name="Boylan J."/>
            <person name="Ott S."/>
            <person name="Bowen H."/>
            <person name="Vavikolanu K."/>
            <person name="Mehta A."/>
            <person name="Aluvathingal J."/>
            <person name="Nadendla S."/>
            <person name="Lowell S."/>
            <person name="Myers T."/>
            <person name="Yan Y."/>
            <person name="Sichtig H."/>
        </authorList>
    </citation>
    <scope>NUCLEOTIDE SEQUENCE [LARGE SCALE GENOMIC DNA]</scope>
    <source>
        <strain evidence="7 10">FDAARGOS_1131</strain>
    </source>
</reference>
<keyword evidence="1" id="KW-0813">Transport</keyword>
<reference evidence="8 9" key="1">
    <citation type="submission" date="2018-06" db="EMBL/GenBank/DDBJ databases">
        <authorList>
            <consortium name="Pathogen Informatics"/>
            <person name="Doyle S."/>
        </authorList>
    </citation>
    <scope>NUCLEOTIDE SEQUENCE [LARGE SCALE GENOMIC DNA]</scope>
    <source>
        <strain evidence="8 9">NCTC11179</strain>
    </source>
</reference>
<dbReference type="InterPro" id="IPR003439">
    <property type="entry name" value="ABC_transporter-like_ATP-bd"/>
</dbReference>
<dbReference type="CDD" id="cd03214">
    <property type="entry name" value="ABC_Iron-Siderophores_B12_Hemin"/>
    <property type="match status" value="1"/>
</dbReference>
<keyword evidence="8" id="KW-0378">Hydrolase</keyword>
<dbReference type="PROSITE" id="PS50893">
    <property type="entry name" value="ABC_TRANSPORTER_2"/>
    <property type="match status" value="1"/>
</dbReference>
<dbReference type="SMART" id="SM00382">
    <property type="entry name" value="AAA"/>
    <property type="match status" value="1"/>
</dbReference>
<feature type="domain" description="ABC transporter" evidence="6">
    <location>
        <begin position="2"/>
        <end position="240"/>
    </location>
</feature>
<evidence type="ECO:0000256" key="3">
    <source>
        <dbReference type="ARBA" id="ARBA00022840"/>
    </source>
</evidence>
<dbReference type="NCBIfam" id="NF010068">
    <property type="entry name" value="PRK13548.1"/>
    <property type="match status" value="1"/>
</dbReference>
<dbReference type="Gene3D" id="3.40.50.300">
    <property type="entry name" value="P-loop containing nucleotide triphosphate hydrolases"/>
    <property type="match status" value="1"/>
</dbReference>
<dbReference type="GO" id="GO:0005524">
    <property type="term" value="F:ATP binding"/>
    <property type="evidence" value="ECO:0007669"/>
    <property type="project" value="UniProtKB-KW"/>
</dbReference>
<dbReference type="EMBL" id="CP068108">
    <property type="protein sequence ID" value="QQT99976.1"/>
    <property type="molecule type" value="Genomic_DNA"/>
</dbReference>
<dbReference type="AlphaFoldDB" id="A0A378U2J9"/>
<keyword evidence="9" id="KW-1185">Reference proteome</keyword>
<dbReference type="EC" id="3.6.3.-" evidence="8"/>
<evidence type="ECO:0000259" key="6">
    <source>
        <dbReference type="PROSITE" id="PS50893"/>
    </source>
</evidence>
<dbReference type="OrthoDB" id="9806726at2"/>
<dbReference type="PANTHER" id="PTHR42794">
    <property type="entry name" value="HEMIN IMPORT ATP-BINDING PROTEIN HMUV"/>
    <property type="match status" value="1"/>
</dbReference>
<dbReference type="PANTHER" id="PTHR42794:SF1">
    <property type="entry name" value="HEMIN IMPORT ATP-BINDING PROTEIN HMUV"/>
    <property type="match status" value="1"/>
</dbReference>
<evidence type="ECO:0000256" key="4">
    <source>
        <dbReference type="ARBA" id="ARBA00022967"/>
    </source>
</evidence>
<evidence type="ECO:0000313" key="8">
    <source>
        <dbReference type="EMBL" id="STZ69347.1"/>
    </source>
</evidence>
<dbReference type="Proteomes" id="UP000596202">
    <property type="component" value="Chromosome"/>
</dbReference>
<dbReference type="Pfam" id="PF00005">
    <property type="entry name" value="ABC_tran"/>
    <property type="match status" value="1"/>
</dbReference>
<dbReference type="EMBL" id="UGQL01000002">
    <property type="protein sequence ID" value="STZ69347.1"/>
    <property type="molecule type" value="Genomic_DNA"/>
</dbReference>
<evidence type="ECO:0000256" key="2">
    <source>
        <dbReference type="ARBA" id="ARBA00022741"/>
    </source>
</evidence>
<name>A0A378U2J9_MYROD</name>
<keyword evidence="2" id="KW-0547">Nucleotide-binding</keyword>
<evidence type="ECO:0000256" key="5">
    <source>
        <dbReference type="ARBA" id="ARBA00037066"/>
    </source>
</evidence>
<proteinExistence type="predicted"/>
<evidence type="ECO:0000256" key="1">
    <source>
        <dbReference type="ARBA" id="ARBA00022448"/>
    </source>
</evidence>
<dbReference type="RefSeq" id="WP_002988764.1">
    <property type="nucleotide sequence ID" value="NZ_CP068107.1"/>
</dbReference>
<evidence type="ECO:0000313" key="7">
    <source>
        <dbReference type="EMBL" id="QQT99976.1"/>
    </source>
</evidence>
<accession>A0A378U2J9</accession>
<dbReference type="InterPro" id="IPR027417">
    <property type="entry name" value="P-loop_NTPase"/>
</dbReference>
<protein>
    <submittedName>
        <fullName evidence="7">Heme ABC transporter ATP-binding protein</fullName>
    </submittedName>
    <submittedName>
        <fullName evidence="8">Hemin import ATP-binding protein HmuV</fullName>
        <ecNumber evidence="8">3.6.3.-</ecNumber>
    </submittedName>
</protein>
<keyword evidence="4" id="KW-1278">Translocase</keyword>
<evidence type="ECO:0000313" key="10">
    <source>
        <dbReference type="Proteomes" id="UP000596202"/>
    </source>
</evidence>
<dbReference type="SUPFAM" id="SSF52540">
    <property type="entry name" value="P-loop containing nucleoside triphosphate hydrolases"/>
    <property type="match status" value="1"/>
</dbReference>
<keyword evidence="3 8" id="KW-0067">ATP-binding</keyword>
<sequence>MIEALQVSFKAKDTFLINNIDFSCQNGEFIAVLGPNGAGKSTFLSLLADELHQPGNRILLKECEYPKWCKKTLPKHKAKFSQSFNTDIPLQVEDVVMMGRYPYFEHTPSEEDKKAIQHSMECIDVCPLQHREYNHLSGGEKQRVHLARVLSQLNNPIENKLLFLDEPLNNLDVLHQHKILDLIKEFTRQGNTAIVVIHDLNIAAQYADRILLLNKGEKVLYDTPEKVLTQETISQVYKFPCIVTKNPVNNAPLIIFGV</sequence>
<comment type="function">
    <text evidence="5">Part of the ABC transporter complex HmuTUV involved in hemin import. Responsible for energy coupling to the transport system.</text>
</comment>
<evidence type="ECO:0000313" key="9">
    <source>
        <dbReference type="Proteomes" id="UP000255024"/>
    </source>
</evidence>